<reference evidence="2" key="1">
    <citation type="submission" date="2016-10" db="EMBL/GenBank/DDBJ databases">
        <authorList>
            <person name="Varghese N."/>
            <person name="Submissions S."/>
        </authorList>
    </citation>
    <scope>NUCLEOTIDE SEQUENCE [LARGE SCALE GENOMIC DNA]</scope>
    <source>
        <strain evidence="2">CGMCC 1.9227</strain>
    </source>
</reference>
<dbReference type="RefSeq" id="WP_091206371.1">
    <property type="nucleotide sequence ID" value="NZ_FONQ01000012.1"/>
</dbReference>
<evidence type="ECO:0000313" key="1">
    <source>
        <dbReference type="EMBL" id="SFF22763.1"/>
    </source>
</evidence>
<protein>
    <submittedName>
        <fullName evidence="1">Uncharacterized protein</fullName>
    </submittedName>
</protein>
<keyword evidence="2" id="KW-1185">Reference proteome</keyword>
<dbReference type="EMBL" id="FONQ01000012">
    <property type="protein sequence ID" value="SFF22763.1"/>
    <property type="molecule type" value="Genomic_DNA"/>
</dbReference>
<organism evidence="1 2">
    <name type="scientific">Flavobacterium xueshanense</name>
    <dbReference type="NCBI Taxonomy" id="935223"/>
    <lineage>
        <taxon>Bacteria</taxon>
        <taxon>Pseudomonadati</taxon>
        <taxon>Bacteroidota</taxon>
        <taxon>Flavobacteriia</taxon>
        <taxon>Flavobacteriales</taxon>
        <taxon>Flavobacteriaceae</taxon>
        <taxon>Flavobacterium</taxon>
    </lineage>
</organism>
<dbReference type="Proteomes" id="UP000198596">
    <property type="component" value="Unassembled WGS sequence"/>
</dbReference>
<name>A0A1I2H031_9FLAO</name>
<dbReference type="STRING" id="935223.SAMN04488131_1127"/>
<sequence length="284" mass="33523">MSNYNLKKFCDKAVNPDPNIEYSIGDELVLLKKDGENVLADVLEEIDNYPENRDIIIRDVRAKVLKSKFTEVKKNKNFKKWLKKKKIKISYVTDNKLYDKVLSKYIISFYKNKFEGNISKDILIDKSIHHEVYGFFCTHFQKVLLDSLDEHLSGNQLMKQAIKEYLEYRSLVTDESKQEYFSEDGVNKLEKVIFKSDNAWKTFFFLLDKFNITKESCLKRGVQAKLNAIWGCPSSKNQIFREHCDLKDYIDYLNNTFDVNYSNRTMSDGSNYHVTIQKWLSENK</sequence>
<evidence type="ECO:0000313" key="2">
    <source>
        <dbReference type="Proteomes" id="UP000198596"/>
    </source>
</evidence>
<accession>A0A1I2H031</accession>
<gene>
    <name evidence="1" type="ORF">SAMN04488131_1127</name>
</gene>
<dbReference type="AlphaFoldDB" id="A0A1I2H031"/>
<proteinExistence type="predicted"/>